<dbReference type="PRINTS" id="PR00111">
    <property type="entry name" value="ABHYDROLASE"/>
</dbReference>
<dbReference type="AlphaFoldDB" id="A0A832M3R2"/>
<proteinExistence type="predicted"/>
<reference evidence="2" key="1">
    <citation type="journal article" date="2020" name="mSystems">
        <title>Genome- and Community-Level Interaction Insights into Carbon Utilization and Element Cycling Functions of Hydrothermarchaeota in Hydrothermal Sediment.</title>
        <authorList>
            <person name="Zhou Z."/>
            <person name="Liu Y."/>
            <person name="Xu W."/>
            <person name="Pan J."/>
            <person name="Luo Z.H."/>
            <person name="Li M."/>
        </authorList>
    </citation>
    <scope>NUCLEOTIDE SEQUENCE [LARGE SCALE GENOMIC DNA]</scope>
    <source>
        <strain evidence="2">SpSt-402</strain>
    </source>
</reference>
<dbReference type="Gene3D" id="3.40.50.1820">
    <property type="entry name" value="alpha/beta hydrolase"/>
    <property type="match status" value="1"/>
</dbReference>
<sequence>MSLKQTVSLNLNFVHSGSAEPAAFVEFGEGPTLLMLHGFMGSAACWLPLMEQLQSQVHCVALDLMGFGDSAKPRMQYDIAKEVEFVRRFLEARNLGQCYLLGHSFGGWVAAAYALAYPEQVAGLILAAPAGIRDDSFCGRYDHLRPILWDTPIVDWVLRGIAPLVTLAGHQETLKQITWMRRELMAQPAARSFLMDRLRPEDAIDTVEKHIHQLQTPTLVITGDRDETIPLWHSETYTQEIPNAKLVILPNADHSLPQNHAPELAELILPFLMQAEP</sequence>
<name>A0A832M3R2_9CYAN</name>
<dbReference type="InterPro" id="IPR050266">
    <property type="entry name" value="AB_hydrolase_sf"/>
</dbReference>
<evidence type="ECO:0000259" key="1">
    <source>
        <dbReference type="Pfam" id="PF12697"/>
    </source>
</evidence>
<evidence type="ECO:0000313" key="2">
    <source>
        <dbReference type="EMBL" id="HGW95090.1"/>
    </source>
</evidence>
<comment type="caution">
    <text evidence="2">The sequence shown here is derived from an EMBL/GenBank/DDBJ whole genome shotgun (WGS) entry which is preliminary data.</text>
</comment>
<protein>
    <submittedName>
        <fullName evidence="2">Alpha/beta hydrolase</fullName>
    </submittedName>
</protein>
<dbReference type="PANTHER" id="PTHR43798:SF33">
    <property type="entry name" value="HYDROLASE, PUTATIVE (AFU_ORTHOLOGUE AFUA_2G14860)-RELATED"/>
    <property type="match status" value="1"/>
</dbReference>
<dbReference type="PANTHER" id="PTHR43798">
    <property type="entry name" value="MONOACYLGLYCEROL LIPASE"/>
    <property type="match status" value="1"/>
</dbReference>
<keyword evidence="2" id="KW-0378">Hydrolase</keyword>
<accession>A0A832M3R2</accession>
<dbReference type="EMBL" id="DSRD01000780">
    <property type="protein sequence ID" value="HGW95090.1"/>
    <property type="molecule type" value="Genomic_DNA"/>
</dbReference>
<organism evidence="2">
    <name type="scientific">Oscillatoriales cyanobacterium SpSt-402</name>
    <dbReference type="NCBI Taxonomy" id="2282168"/>
    <lineage>
        <taxon>Bacteria</taxon>
        <taxon>Bacillati</taxon>
        <taxon>Cyanobacteriota</taxon>
        <taxon>Cyanophyceae</taxon>
        <taxon>Oscillatoriophycideae</taxon>
        <taxon>Oscillatoriales</taxon>
    </lineage>
</organism>
<dbReference type="SUPFAM" id="SSF53474">
    <property type="entry name" value="alpha/beta-Hydrolases"/>
    <property type="match status" value="1"/>
</dbReference>
<dbReference type="GO" id="GO:0016787">
    <property type="term" value="F:hydrolase activity"/>
    <property type="evidence" value="ECO:0007669"/>
    <property type="project" value="UniProtKB-KW"/>
</dbReference>
<feature type="domain" description="AB hydrolase-1" evidence="1">
    <location>
        <begin position="33"/>
        <end position="266"/>
    </location>
</feature>
<gene>
    <name evidence="2" type="ORF">ENR47_12535</name>
</gene>
<dbReference type="InterPro" id="IPR029058">
    <property type="entry name" value="AB_hydrolase_fold"/>
</dbReference>
<dbReference type="GO" id="GO:0016020">
    <property type="term" value="C:membrane"/>
    <property type="evidence" value="ECO:0007669"/>
    <property type="project" value="TreeGrafter"/>
</dbReference>
<dbReference type="Pfam" id="PF12697">
    <property type="entry name" value="Abhydrolase_6"/>
    <property type="match status" value="1"/>
</dbReference>
<dbReference type="InterPro" id="IPR000073">
    <property type="entry name" value="AB_hydrolase_1"/>
</dbReference>